<sequence>MGSMHLAMGQAPVVLGDIEKNLEIMEGLIHEAQRDEQDIDLIAFPELFITGYNLRDNYNDVAEKIPSKGNAQTGMCKLAKENNIHITTGIVEKAGKSLFNSAILIGPEGYIGHYRKQFLPNFGPFEEKIFFGEGDKTPVFETPFGKIGIQICYDIFFPDTSMGLAHNGADLILNLSASPTTSRPLFHRVLPARAIETTCFYAYVNNVGTQGSLTFAGESTIVDPRGKIIAEIPAFEEGVIVCEIPIEELDSFRDARPILRDSKK</sequence>
<evidence type="ECO:0000313" key="3">
    <source>
        <dbReference type="EMBL" id="AIE92818.1"/>
    </source>
</evidence>
<proteinExistence type="predicted"/>
<keyword evidence="3" id="KW-0012">Acyltransferase</keyword>
<evidence type="ECO:0000259" key="2">
    <source>
        <dbReference type="PROSITE" id="PS50263"/>
    </source>
</evidence>
<protein>
    <submittedName>
        <fullName evidence="3">Nitrilase/cyanide hydratase and apolipoprotein N-acyltransferase</fullName>
    </submittedName>
</protein>
<dbReference type="PROSITE" id="PS01227">
    <property type="entry name" value="UPF0012"/>
    <property type="match status" value="1"/>
</dbReference>
<organism evidence="3">
    <name type="scientific">uncultured marine group II/III euryarchaeote AD1000_28_C09</name>
    <dbReference type="NCBI Taxonomy" id="1457746"/>
    <lineage>
        <taxon>Archaea</taxon>
        <taxon>Methanobacteriati</taxon>
        <taxon>Methanobacteriota</taxon>
        <taxon>environmental samples</taxon>
    </lineage>
</organism>
<dbReference type="PANTHER" id="PTHR43674">
    <property type="entry name" value="NITRILASE C965.09-RELATED"/>
    <property type="match status" value="1"/>
</dbReference>
<keyword evidence="1" id="KW-0378">Hydrolase</keyword>
<dbReference type="InterPro" id="IPR003010">
    <property type="entry name" value="C-N_Hydrolase"/>
</dbReference>
<dbReference type="InterPro" id="IPR050345">
    <property type="entry name" value="Aliph_Amidase/BUP"/>
</dbReference>
<dbReference type="AlphaFoldDB" id="A0A075FNJ1"/>
<reference evidence="3" key="1">
    <citation type="journal article" date="2014" name="Genome Biol. Evol.">
        <title>Pangenome evidence for extensive interdomain horizontal transfer affecting lineage core and shell genes in uncultured planktonic thaumarchaeota and euryarchaeota.</title>
        <authorList>
            <person name="Deschamps P."/>
            <person name="Zivanovic Y."/>
            <person name="Moreira D."/>
            <person name="Rodriguez-Valera F."/>
            <person name="Lopez-Garcia P."/>
        </authorList>
    </citation>
    <scope>NUCLEOTIDE SEQUENCE</scope>
</reference>
<dbReference type="PROSITE" id="PS50263">
    <property type="entry name" value="CN_HYDROLASE"/>
    <property type="match status" value="1"/>
</dbReference>
<accession>A0A075FNJ1</accession>
<evidence type="ECO:0000256" key="1">
    <source>
        <dbReference type="ARBA" id="ARBA00022801"/>
    </source>
</evidence>
<dbReference type="EMBL" id="KF900376">
    <property type="protein sequence ID" value="AIE92818.1"/>
    <property type="molecule type" value="Genomic_DNA"/>
</dbReference>
<keyword evidence="3" id="KW-0449">Lipoprotein</keyword>
<dbReference type="GO" id="GO:0016746">
    <property type="term" value="F:acyltransferase activity"/>
    <property type="evidence" value="ECO:0007669"/>
    <property type="project" value="UniProtKB-KW"/>
</dbReference>
<dbReference type="InterPro" id="IPR036526">
    <property type="entry name" value="C-N_Hydrolase_sf"/>
</dbReference>
<keyword evidence="3" id="KW-0808">Transferase</keyword>
<dbReference type="Pfam" id="PF00795">
    <property type="entry name" value="CN_hydrolase"/>
    <property type="match status" value="1"/>
</dbReference>
<dbReference type="SUPFAM" id="SSF56317">
    <property type="entry name" value="Carbon-nitrogen hydrolase"/>
    <property type="match status" value="1"/>
</dbReference>
<dbReference type="Gene3D" id="3.60.110.10">
    <property type="entry name" value="Carbon-nitrogen hydrolase"/>
    <property type="match status" value="1"/>
</dbReference>
<dbReference type="InterPro" id="IPR001110">
    <property type="entry name" value="UPF0012_CS"/>
</dbReference>
<dbReference type="PANTHER" id="PTHR43674:SF2">
    <property type="entry name" value="BETA-UREIDOPROPIONASE"/>
    <property type="match status" value="1"/>
</dbReference>
<feature type="domain" description="CN hydrolase" evidence="2">
    <location>
        <begin position="4"/>
        <end position="246"/>
    </location>
</feature>
<dbReference type="CDD" id="cd07197">
    <property type="entry name" value="nitrilase"/>
    <property type="match status" value="1"/>
</dbReference>
<dbReference type="GO" id="GO:0016811">
    <property type="term" value="F:hydrolase activity, acting on carbon-nitrogen (but not peptide) bonds, in linear amides"/>
    <property type="evidence" value="ECO:0007669"/>
    <property type="project" value="UniProtKB-ARBA"/>
</dbReference>
<name>A0A075FNJ1_9EURY</name>